<dbReference type="EMBL" id="CAADFZ010000021">
    <property type="protein sequence ID" value="VFK62038.1"/>
    <property type="molecule type" value="Genomic_DNA"/>
</dbReference>
<dbReference type="AlphaFoldDB" id="A0A451AWD1"/>
<organism evidence="3">
    <name type="scientific">Candidatus Kentrum sp. UNK</name>
    <dbReference type="NCBI Taxonomy" id="2126344"/>
    <lineage>
        <taxon>Bacteria</taxon>
        <taxon>Pseudomonadati</taxon>
        <taxon>Pseudomonadota</taxon>
        <taxon>Gammaproteobacteria</taxon>
        <taxon>Candidatus Kentrum</taxon>
    </lineage>
</organism>
<accession>A0A451AWD1</accession>
<evidence type="ECO:0000313" key="2">
    <source>
        <dbReference type="EMBL" id="VFK62038.1"/>
    </source>
</evidence>
<sequence>MPVSAKMKRRRGNHLQPGFLTPTNARRGMKKCDLRQEAWSFQDRVPKLELGYEWNFTTGTNPAGLVRPFPVL</sequence>
<name>A0A451AWD1_9GAMM</name>
<reference evidence="3" key="1">
    <citation type="submission" date="2019-02" db="EMBL/GenBank/DDBJ databases">
        <authorList>
            <person name="Gruber-Vodicka R. H."/>
            <person name="Seah K. B. B."/>
        </authorList>
    </citation>
    <scope>NUCLEOTIDE SEQUENCE</scope>
    <source>
        <strain evidence="3">BECK_BY19</strain>
        <strain evidence="2">BECK_BY8</strain>
    </source>
</reference>
<protein>
    <submittedName>
        <fullName evidence="3">Uncharacterized protein</fullName>
    </submittedName>
</protein>
<dbReference type="EMBL" id="CAADGD010000027">
    <property type="protein sequence ID" value="VFK70353.1"/>
    <property type="molecule type" value="Genomic_DNA"/>
</dbReference>
<feature type="compositionally biased region" description="Basic residues" evidence="1">
    <location>
        <begin position="1"/>
        <end position="13"/>
    </location>
</feature>
<gene>
    <name evidence="2" type="ORF">BECKUNK1418G_GA0071005_102120</name>
    <name evidence="3" type="ORF">BECKUNK1418H_GA0071006_102720</name>
</gene>
<feature type="region of interest" description="Disordered" evidence="1">
    <location>
        <begin position="1"/>
        <end position="24"/>
    </location>
</feature>
<evidence type="ECO:0000313" key="3">
    <source>
        <dbReference type="EMBL" id="VFK70353.1"/>
    </source>
</evidence>
<proteinExistence type="predicted"/>
<evidence type="ECO:0000256" key="1">
    <source>
        <dbReference type="SAM" id="MobiDB-lite"/>
    </source>
</evidence>